<feature type="region of interest" description="Disordered" evidence="1">
    <location>
        <begin position="260"/>
        <end position="287"/>
    </location>
</feature>
<feature type="region of interest" description="Disordered" evidence="1">
    <location>
        <begin position="375"/>
        <end position="531"/>
    </location>
</feature>
<feature type="compositionally biased region" description="Low complexity" evidence="1">
    <location>
        <begin position="468"/>
        <end position="480"/>
    </location>
</feature>
<sequence>MDPSKPNPPSTSGTCPGSTSSSSSSNNTSERHAFSEPEIVPRTIDPVMRRPRQGQRMRQVARGSHTPVPTTQQAVVLDWVPDIQLDSYIATVGNIVAPAHVRYASLVQPNRVCLFVSDAQMAQTLHGRTVVVEGHTLLIQPLIQPLARVLATNVYPFVEDQTIRAHLALHHGVQVRDIVHVGADTQLPEYGHVLGFARHLYVPPEQLPIVPGRITGRQADWPYLIYLGSEEQRCSSCRHVGHLARYCAMDQRCIGAYGGSTTDRRSSMSSGSSAHLTPNDEGPPAYSLTAETDANVASSSAPILPRGVVLPSLKQSPAQRSLNMSAHATSPHFRQVRNTIRPSPLADPSAPQPGTSTDHSLGLFAAAMMGSTASQSNIAADPSPSRPSNAAAAATPSTSAGTPKKSIVRLDTVDTSLVQSPPSSSTRSLTARAAACPPSGDGQPQPAESRPRPATPRSSRFVRRPETAEATAASTPARSPITPFRSTGGRRRYRPDGSIGNRRRRRRRRNSGGSPWSGDPVRTCPTPSNEQQVYEEQSYNVVLCMPVKEEKKLLVASRSATHTFLNARQQLPWLYNNALNVCEIDPQCTGTLVWQQQQQQ</sequence>
<evidence type="ECO:0008006" key="4">
    <source>
        <dbReference type="Google" id="ProtNLM"/>
    </source>
</evidence>
<name>A0A6H5J350_9HYME</name>
<gene>
    <name evidence="2" type="ORF">TBRA_LOCUS16146</name>
</gene>
<dbReference type="OrthoDB" id="7701518at2759"/>
<feature type="region of interest" description="Disordered" evidence="1">
    <location>
        <begin position="1"/>
        <end position="67"/>
    </location>
</feature>
<dbReference type="Proteomes" id="UP000479190">
    <property type="component" value="Unassembled WGS sequence"/>
</dbReference>
<organism evidence="2 3">
    <name type="scientific">Trichogramma brassicae</name>
    <dbReference type="NCBI Taxonomy" id="86971"/>
    <lineage>
        <taxon>Eukaryota</taxon>
        <taxon>Metazoa</taxon>
        <taxon>Ecdysozoa</taxon>
        <taxon>Arthropoda</taxon>
        <taxon>Hexapoda</taxon>
        <taxon>Insecta</taxon>
        <taxon>Pterygota</taxon>
        <taxon>Neoptera</taxon>
        <taxon>Endopterygota</taxon>
        <taxon>Hymenoptera</taxon>
        <taxon>Apocrita</taxon>
        <taxon>Proctotrupomorpha</taxon>
        <taxon>Chalcidoidea</taxon>
        <taxon>Trichogrammatidae</taxon>
        <taxon>Trichogramma</taxon>
    </lineage>
</organism>
<evidence type="ECO:0000256" key="1">
    <source>
        <dbReference type="SAM" id="MobiDB-lite"/>
    </source>
</evidence>
<evidence type="ECO:0000313" key="3">
    <source>
        <dbReference type="Proteomes" id="UP000479190"/>
    </source>
</evidence>
<dbReference type="AlphaFoldDB" id="A0A6H5J350"/>
<feature type="compositionally biased region" description="Low complexity" evidence="1">
    <location>
        <begin position="379"/>
        <end position="403"/>
    </location>
</feature>
<reference evidence="2 3" key="1">
    <citation type="submission" date="2020-02" db="EMBL/GenBank/DDBJ databases">
        <authorList>
            <person name="Ferguson B K."/>
        </authorList>
    </citation>
    <scope>NUCLEOTIDE SEQUENCE [LARGE SCALE GENOMIC DNA]</scope>
</reference>
<accession>A0A6H5J350</accession>
<keyword evidence="3" id="KW-1185">Reference proteome</keyword>
<proteinExistence type="predicted"/>
<feature type="compositionally biased region" description="Basic residues" evidence="1">
    <location>
        <begin position="501"/>
        <end position="510"/>
    </location>
</feature>
<feature type="compositionally biased region" description="Low complexity" evidence="1">
    <location>
        <begin position="10"/>
        <end position="28"/>
    </location>
</feature>
<feature type="region of interest" description="Disordered" evidence="1">
    <location>
        <begin position="340"/>
        <end position="359"/>
    </location>
</feature>
<evidence type="ECO:0000313" key="2">
    <source>
        <dbReference type="EMBL" id="CAB0044558.1"/>
    </source>
</evidence>
<dbReference type="EMBL" id="CADCXV010001472">
    <property type="protein sequence ID" value="CAB0044558.1"/>
    <property type="molecule type" value="Genomic_DNA"/>
</dbReference>
<feature type="compositionally biased region" description="Low complexity" evidence="1">
    <location>
        <begin position="420"/>
        <end position="435"/>
    </location>
</feature>
<protein>
    <recommendedName>
        <fullName evidence="4">CCHC-type domain-containing protein</fullName>
    </recommendedName>
</protein>